<dbReference type="PROSITE" id="PS50935">
    <property type="entry name" value="SSB"/>
    <property type="match status" value="1"/>
</dbReference>
<dbReference type="InterPro" id="IPR012340">
    <property type="entry name" value="NA-bd_OB-fold"/>
</dbReference>
<evidence type="ECO:0000256" key="2">
    <source>
        <dbReference type="PIRNR" id="PIRNR002070"/>
    </source>
</evidence>
<reference evidence="5 7" key="2">
    <citation type="submission" date="2018-07" db="EMBL/GenBank/DDBJ databases">
        <title>The Genome Sequence of Enterococcus sp. DIV0659b.</title>
        <authorList>
            <consortium name="The Broad Institute Genomics Platform"/>
            <consortium name="The Broad Institute Genomic Center for Infectious Diseases"/>
            <person name="Earl A."/>
            <person name="Manson A."/>
            <person name="Schwartman J."/>
            <person name="Gilmore M."/>
            <person name="Abouelleil A."/>
            <person name="Cao P."/>
            <person name="Chapman S."/>
            <person name="Cusick C."/>
            <person name="Shea T."/>
            <person name="Young S."/>
            <person name="Neafsey D."/>
            <person name="Nusbaum C."/>
            <person name="Birren B."/>
        </authorList>
    </citation>
    <scope>NUCLEOTIDE SEQUENCE [LARGE SCALE GENOMIC DNA]</scope>
    <source>
        <strain evidence="5 7">4G2_DIV0659</strain>
    </source>
</reference>
<feature type="compositionally biased region" description="Polar residues" evidence="4">
    <location>
        <begin position="150"/>
        <end position="164"/>
    </location>
</feature>
<organism evidence="6">
    <name type="scientific">Candidatus Enterococcus mansonii</name>
    <dbReference type="NCBI Taxonomy" id="1834181"/>
    <lineage>
        <taxon>Bacteria</taxon>
        <taxon>Bacillati</taxon>
        <taxon>Bacillota</taxon>
        <taxon>Bacilli</taxon>
        <taxon>Lactobacillales</taxon>
        <taxon>Enterococcaceae</taxon>
        <taxon>Enterococcus</taxon>
    </lineage>
</organism>
<evidence type="ECO:0000256" key="1">
    <source>
        <dbReference type="ARBA" id="ARBA00023125"/>
    </source>
</evidence>
<dbReference type="Proteomes" id="UP000195139">
    <property type="component" value="Unassembled WGS sequence"/>
</dbReference>
<protein>
    <recommendedName>
        <fullName evidence="2 3">Single-stranded DNA-binding protein</fullName>
    </recommendedName>
</protein>
<dbReference type="GO" id="GO:0006260">
    <property type="term" value="P:DNA replication"/>
    <property type="evidence" value="ECO:0007669"/>
    <property type="project" value="InterPro"/>
</dbReference>
<evidence type="ECO:0000313" key="5">
    <source>
        <dbReference type="EMBL" id="MEI5995640.1"/>
    </source>
</evidence>
<dbReference type="RefSeq" id="WP_086331990.1">
    <property type="nucleotide sequence ID" value="NZ_NGLE02000002.1"/>
</dbReference>
<feature type="region of interest" description="Disordered" evidence="4">
    <location>
        <begin position="146"/>
        <end position="178"/>
    </location>
</feature>
<proteinExistence type="predicted"/>
<evidence type="ECO:0000313" key="6">
    <source>
        <dbReference type="EMBL" id="OTO03039.1"/>
    </source>
</evidence>
<dbReference type="EMBL" id="NGLE01000005">
    <property type="protein sequence ID" value="OTO03039.1"/>
    <property type="molecule type" value="Genomic_DNA"/>
</dbReference>
<dbReference type="PIRSF" id="PIRSF002070">
    <property type="entry name" value="SSB"/>
    <property type="match status" value="1"/>
</dbReference>
<dbReference type="GO" id="GO:0003697">
    <property type="term" value="F:single-stranded DNA binding"/>
    <property type="evidence" value="ECO:0007669"/>
    <property type="project" value="InterPro"/>
</dbReference>
<reference evidence="6" key="1">
    <citation type="submission" date="2017-05" db="EMBL/GenBank/DDBJ databases">
        <title>The Genome Sequence of Enterococcus sp. 4G2_DIV0659.</title>
        <authorList>
            <consortium name="The Broad Institute Genomics Platform"/>
            <consortium name="The Broad Institute Genomic Center for Infectious Diseases"/>
            <person name="Earl A."/>
            <person name="Manson A."/>
            <person name="Schwartman J."/>
            <person name="Gilmore M."/>
            <person name="Abouelleil A."/>
            <person name="Cao P."/>
            <person name="Chapman S."/>
            <person name="Cusick C."/>
            <person name="Shea T."/>
            <person name="Young S."/>
            <person name="Neafsey D."/>
            <person name="Nusbaum C."/>
            <person name="Birren B."/>
        </authorList>
    </citation>
    <scope>NUCLEOTIDE SEQUENCE [LARGE SCALE GENOMIC DNA]</scope>
    <source>
        <strain evidence="6">4G2_DIV0659</strain>
    </source>
</reference>
<dbReference type="InterPro" id="IPR000424">
    <property type="entry name" value="Primosome_PriB/ssb"/>
</dbReference>
<sequence>MMNISLVGRLTKQVELKKFPSEKGETIISNGTIAVKRKKYNKRKGERETTFINFQAWGKDASTLADYTAKGSLIELTGDLINNNYTDKNKIERYELVFEVDNLELLETKADTERRQAQQQQQPNLDSHQPTLYEQQYQQQNQYQEAFNRASDQQEAGNQYQQQPIDGMNQYGGNTYHQ</sequence>
<dbReference type="CDD" id="cd04496">
    <property type="entry name" value="SSB_OBF"/>
    <property type="match status" value="1"/>
</dbReference>
<keyword evidence="1 2" id="KW-0238">DNA-binding</keyword>
<dbReference type="InterPro" id="IPR011344">
    <property type="entry name" value="ssDNA-bd"/>
</dbReference>
<accession>A0A242BYP3</accession>
<evidence type="ECO:0000313" key="7">
    <source>
        <dbReference type="Proteomes" id="UP000195139"/>
    </source>
</evidence>
<dbReference type="STRING" id="1834181.A5880_003150"/>
<dbReference type="SUPFAM" id="SSF50249">
    <property type="entry name" value="Nucleic acid-binding proteins"/>
    <property type="match status" value="1"/>
</dbReference>
<gene>
    <name evidence="6" type="ORF">A5880_003150</name>
    <name evidence="5" type="ORF">A5880_003231</name>
</gene>
<dbReference type="Pfam" id="PF00436">
    <property type="entry name" value="SSB"/>
    <property type="match status" value="1"/>
</dbReference>
<evidence type="ECO:0000256" key="4">
    <source>
        <dbReference type="SAM" id="MobiDB-lite"/>
    </source>
</evidence>
<dbReference type="NCBIfam" id="TIGR00621">
    <property type="entry name" value="ssb"/>
    <property type="match status" value="1"/>
</dbReference>
<name>A0A242BYP3_9ENTE</name>
<dbReference type="Gene3D" id="2.40.50.140">
    <property type="entry name" value="Nucleic acid-binding proteins"/>
    <property type="match status" value="1"/>
</dbReference>
<dbReference type="AlphaFoldDB" id="A0A242BYP3"/>
<dbReference type="EMBL" id="NGLE02000002">
    <property type="protein sequence ID" value="MEI5995640.1"/>
    <property type="molecule type" value="Genomic_DNA"/>
</dbReference>
<keyword evidence="7" id="KW-1185">Reference proteome</keyword>
<dbReference type="OrthoDB" id="9809878at2"/>
<evidence type="ECO:0000256" key="3">
    <source>
        <dbReference type="RuleBase" id="RU000524"/>
    </source>
</evidence>
<comment type="caution">
    <text evidence="6">The sequence shown here is derived from an EMBL/GenBank/DDBJ whole genome shotgun (WGS) entry which is preliminary data.</text>
</comment>